<dbReference type="AlphaFoldDB" id="A0A388L933"/>
<feature type="region of interest" description="Disordered" evidence="2">
    <location>
        <begin position="331"/>
        <end position="368"/>
    </location>
</feature>
<evidence type="ECO:0000256" key="1">
    <source>
        <dbReference type="SAM" id="Coils"/>
    </source>
</evidence>
<feature type="compositionally biased region" description="Acidic residues" evidence="2">
    <location>
        <begin position="61"/>
        <end position="93"/>
    </location>
</feature>
<comment type="caution">
    <text evidence="3">The sequence shown here is derived from an EMBL/GenBank/DDBJ whole genome shotgun (WGS) entry which is preliminary data.</text>
</comment>
<feature type="compositionally biased region" description="Acidic residues" evidence="2">
    <location>
        <begin position="513"/>
        <end position="522"/>
    </location>
</feature>
<accession>A0A388L933</accession>
<keyword evidence="1" id="KW-0175">Coiled coil</keyword>
<dbReference type="Gramene" id="GBG78821">
    <property type="protein sequence ID" value="GBG78821"/>
    <property type="gene ID" value="CBR_g28045"/>
</dbReference>
<evidence type="ECO:0000256" key="2">
    <source>
        <dbReference type="SAM" id="MobiDB-lite"/>
    </source>
</evidence>
<dbReference type="EMBL" id="BFEA01000304">
    <property type="protein sequence ID" value="GBG78821.1"/>
    <property type="molecule type" value="Genomic_DNA"/>
</dbReference>
<dbReference type="Proteomes" id="UP000265515">
    <property type="component" value="Unassembled WGS sequence"/>
</dbReference>
<feature type="compositionally biased region" description="Basic and acidic residues" evidence="2">
    <location>
        <begin position="668"/>
        <end position="678"/>
    </location>
</feature>
<feature type="compositionally biased region" description="Basic and acidic residues" evidence="2">
    <location>
        <begin position="105"/>
        <end position="136"/>
    </location>
</feature>
<feature type="coiled-coil region" evidence="1">
    <location>
        <begin position="421"/>
        <end position="448"/>
    </location>
</feature>
<feature type="compositionally biased region" description="Polar residues" evidence="2">
    <location>
        <begin position="679"/>
        <end position="693"/>
    </location>
</feature>
<feature type="compositionally biased region" description="Basic and acidic residues" evidence="2">
    <location>
        <begin position="638"/>
        <end position="653"/>
    </location>
</feature>
<feature type="region of interest" description="Disordered" evidence="2">
    <location>
        <begin position="1"/>
        <end position="136"/>
    </location>
</feature>
<feature type="coiled-coil region" evidence="1">
    <location>
        <begin position="752"/>
        <end position="779"/>
    </location>
</feature>
<gene>
    <name evidence="3" type="ORF">CBR_g28045</name>
</gene>
<feature type="compositionally biased region" description="Basic and acidic residues" evidence="2">
    <location>
        <begin position="698"/>
        <end position="720"/>
    </location>
</feature>
<sequence length="873" mass="98077">MTNVADVVEQVVGKTKNPANKHQHDVERKGDCEGENERACRRPNMDNEDKGGSALSRHGEEEEEEEEEAEEDEEGEEEEEEEEEEEKKEEEEGGGGGGGDDKEEEMQAMRGEKEREGERERKAEGKQKGKEGEKKGEQLRRLHIVTATERFELQLRGIDQQLLQPGCLHEMRLLKESAIYAAANFPGSEEGETVLRRVRTLPSQPDAQSSGRRTDGHTYIRTYSTRSFSTRRSAESSGGDVAPARSFSTGVTDRAITAPVPLPKAVSKELLLAKNETRASKHDEIQPVEETINQKRQQRPQVLTHLKVLLEEPVAEKDGSTKGAEKLMDNATERVKEDEPVASSTGKHAEESEVAEEPAVADAPQMQSVATDCKDHSKLKSARMACKRLMQMRNATMASNIRLRKLKWVLLSHRRVLMWHIGSLRERNHELLERNQELETVLQEVLLQHGEVPRLEETLRNAESTHFPMENNVLAHVQHGKQNVDENRASGEEEEGGARGGEEEEEGGARGGEEEEEGEEGADDRGGRGGGVEYRVSSREGGASLEQYLALKKRGSRQGASERAVPKERLREREVLLQDLVSAGSKLAYGKESVSGSFVHQRMQMKAEAGEGQSISWKDWNGARGLLKSLSFQERLLKSSESFSEKETSTSRTERKHRRGGSLEFPQETEKMPFKTQEEISPSTSERNVNTVPSVRYRSQEMARDDPLYREASEWTELRSTEATSDDGSMQLEDTEDEEDYALVQKEIEWLRSSRERDLTEVNQRIADLEVQLSGANTQRLEAFRVLMAMKLQAEQLAIFLANTTSSPKSSMSDSVLRSTRAKALELVTLFPSQHSPLLLEQRRMGFLWVFDSVQVFLTSDGEKIKSLLGSSD</sequence>
<feature type="compositionally biased region" description="Basic and acidic residues" evidence="2">
    <location>
        <begin position="22"/>
        <end position="51"/>
    </location>
</feature>
<feature type="region of interest" description="Disordered" evidence="2">
    <location>
        <begin position="638"/>
        <end position="738"/>
    </location>
</feature>
<organism evidence="3 4">
    <name type="scientific">Chara braunii</name>
    <name type="common">Braun's stonewort</name>
    <dbReference type="NCBI Taxonomy" id="69332"/>
    <lineage>
        <taxon>Eukaryota</taxon>
        <taxon>Viridiplantae</taxon>
        <taxon>Streptophyta</taxon>
        <taxon>Charophyceae</taxon>
        <taxon>Charales</taxon>
        <taxon>Characeae</taxon>
        <taxon>Chara</taxon>
    </lineage>
</organism>
<proteinExistence type="predicted"/>
<evidence type="ECO:0000313" key="3">
    <source>
        <dbReference type="EMBL" id="GBG78821.1"/>
    </source>
</evidence>
<feature type="compositionally biased region" description="Basic and acidic residues" evidence="2">
    <location>
        <begin position="482"/>
        <end position="512"/>
    </location>
</feature>
<protein>
    <submittedName>
        <fullName evidence="3">Uncharacterized protein</fullName>
    </submittedName>
</protein>
<feature type="region of interest" description="Disordered" evidence="2">
    <location>
        <begin position="482"/>
        <end position="539"/>
    </location>
</feature>
<reference evidence="3 4" key="1">
    <citation type="journal article" date="2018" name="Cell">
        <title>The Chara Genome: Secondary Complexity and Implications for Plant Terrestrialization.</title>
        <authorList>
            <person name="Nishiyama T."/>
            <person name="Sakayama H."/>
            <person name="Vries J.D."/>
            <person name="Buschmann H."/>
            <person name="Saint-Marcoux D."/>
            <person name="Ullrich K.K."/>
            <person name="Haas F.B."/>
            <person name="Vanderstraeten L."/>
            <person name="Becker D."/>
            <person name="Lang D."/>
            <person name="Vosolsobe S."/>
            <person name="Rombauts S."/>
            <person name="Wilhelmsson P.K.I."/>
            <person name="Janitza P."/>
            <person name="Kern R."/>
            <person name="Heyl A."/>
            <person name="Rumpler F."/>
            <person name="Villalobos L.I.A.C."/>
            <person name="Clay J.M."/>
            <person name="Skokan R."/>
            <person name="Toyoda A."/>
            <person name="Suzuki Y."/>
            <person name="Kagoshima H."/>
            <person name="Schijlen E."/>
            <person name="Tajeshwar N."/>
            <person name="Catarino B."/>
            <person name="Hetherington A.J."/>
            <person name="Saltykova A."/>
            <person name="Bonnot C."/>
            <person name="Breuninger H."/>
            <person name="Symeonidi A."/>
            <person name="Radhakrishnan G.V."/>
            <person name="Van Nieuwerburgh F."/>
            <person name="Deforce D."/>
            <person name="Chang C."/>
            <person name="Karol K.G."/>
            <person name="Hedrich R."/>
            <person name="Ulvskov P."/>
            <person name="Glockner G."/>
            <person name="Delwiche C.F."/>
            <person name="Petrasek J."/>
            <person name="Van de Peer Y."/>
            <person name="Friml J."/>
            <person name="Beilby M."/>
            <person name="Dolan L."/>
            <person name="Kohara Y."/>
            <person name="Sugano S."/>
            <person name="Fujiyama A."/>
            <person name="Delaux P.-M."/>
            <person name="Quint M."/>
            <person name="TheiBen G."/>
            <person name="Hagemann M."/>
            <person name="Harholt J."/>
            <person name="Dunand C."/>
            <person name="Zachgo S."/>
            <person name="Langdale J."/>
            <person name="Maumus F."/>
            <person name="Straeten D.V.D."/>
            <person name="Gould S.B."/>
            <person name="Rensing S.A."/>
        </authorList>
    </citation>
    <scope>NUCLEOTIDE SEQUENCE [LARGE SCALE GENOMIC DNA]</scope>
    <source>
        <strain evidence="3 4">S276</strain>
    </source>
</reference>
<keyword evidence="4" id="KW-1185">Reference proteome</keyword>
<name>A0A388L933_CHABU</name>
<evidence type="ECO:0000313" key="4">
    <source>
        <dbReference type="Proteomes" id="UP000265515"/>
    </source>
</evidence>